<proteinExistence type="predicted"/>
<protein>
    <submittedName>
        <fullName evidence="2">Uncharacterized protein</fullName>
    </submittedName>
</protein>
<evidence type="ECO:0000256" key="1">
    <source>
        <dbReference type="SAM" id="MobiDB-lite"/>
    </source>
</evidence>
<sequence>MGAKLHEALLAKPKFLAKFEDEPNRQLVKHFDYTRHNGCQLLLKELDVGEKSGLDHLKLLGDGGDGEAGEEEVEEGGDVTTLVIEKQDAIRHNNGTDGAKVEERMLPHEERGENL</sequence>
<comment type="caution">
    <text evidence="2">The sequence shown here is derived from an EMBL/GenBank/DDBJ whole genome shotgun (WGS) entry which is preliminary data.</text>
</comment>
<feature type="compositionally biased region" description="Basic and acidic residues" evidence="1">
    <location>
        <begin position="99"/>
        <end position="115"/>
    </location>
</feature>
<feature type="region of interest" description="Disordered" evidence="1">
    <location>
        <begin position="89"/>
        <end position="115"/>
    </location>
</feature>
<accession>A0A835QPV4</accession>
<dbReference type="EMBL" id="JADCNL010000006">
    <property type="protein sequence ID" value="KAG0477380.1"/>
    <property type="molecule type" value="Genomic_DNA"/>
</dbReference>
<gene>
    <name evidence="2" type="ORF">HPP92_014221</name>
</gene>
<organism evidence="2 3">
    <name type="scientific">Vanilla planifolia</name>
    <name type="common">Vanilla</name>
    <dbReference type="NCBI Taxonomy" id="51239"/>
    <lineage>
        <taxon>Eukaryota</taxon>
        <taxon>Viridiplantae</taxon>
        <taxon>Streptophyta</taxon>
        <taxon>Embryophyta</taxon>
        <taxon>Tracheophyta</taxon>
        <taxon>Spermatophyta</taxon>
        <taxon>Magnoliopsida</taxon>
        <taxon>Liliopsida</taxon>
        <taxon>Asparagales</taxon>
        <taxon>Orchidaceae</taxon>
        <taxon>Vanilloideae</taxon>
        <taxon>Vanilleae</taxon>
        <taxon>Vanilla</taxon>
    </lineage>
</organism>
<keyword evidence="3" id="KW-1185">Reference proteome</keyword>
<evidence type="ECO:0000313" key="2">
    <source>
        <dbReference type="EMBL" id="KAG0477380.1"/>
    </source>
</evidence>
<name>A0A835QPV4_VANPL</name>
<dbReference type="OrthoDB" id="2019938at2759"/>
<dbReference type="Proteomes" id="UP000636800">
    <property type="component" value="Chromosome 6"/>
</dbReference>
<dbReference type="AlphaFoldDB" id="A0A835QPV4"/>
<reference evidence="2 3" key="1">
    <citation type="journal article" date="2020" name="Nat. Food">
        <title>A phased Vanilla planifolia genome enables genetic improvement of flavour and production.</title>
        <authorList>
            <person name="Hasing T."/>
            <person name="Tang H."/>
            <person name="Brym M."/>
            <person name="Khazi F."/>
            <person name="Huang T."/>
            <person name="Chambers A.H."/>
        </authorList>
    </citation>
    <scope>NUCLEOTIDE SEQUENCE [LARGE SCALE GENOMIC DNA]</scope>
    <source>
        <tissue evidence="2">Leaf</tissue>
    </source>
</reference>
<evidence type="ECO:0000313" key="3">
    <source>
        <dbReference type="Proteomes" id="UP000636800"/>
    </source>
</evidence>